<dbReference type="AlphaFoldDB" id="H6SLF5"/>
<feature type="compositionally biased region" description="Acidic residues" evidence="1">
    <location>
        <begin position="62"/>
        <end position="73"/>
    </location>
</feature>
<reference evidence="2 3" key="1">
    <citation type="submission" date="2012-02" db="EMBL/GenBank/DDBJ databases">
        <title>Shotgun genome sequence of Phaeospirillum photometricum DSM 122.</title>
        <authorList>
            <person name="Duquesne K."/>
            <person name="Sturgis J."/>
        </authorList>
    </citation>
    <scope>NUCLEOTIDE SEQUENCE [LARGE SCALE GENOMIC DNA]</scope>
    <source>
        <strain evidence="3">DSM122</strain>
    </source>
</reference>
<dbReference type="HOGENOM" id="CLU_140210_0_0_5"/>
<evidence type="ECO:0000313" key="3">
    <source>
        <dbReference type="Proteomes" id="UP000033220"/>
    </source>
</evidence>
<gene>
    <name evidence="2" type="ORF">RSPPHO_02194</name>
</gene>
<keyword evidence="3" id="KW-1185">Reference proteome</keyword>
<dbReference type="OrthoDB" id="9815689at2"/>
<dbReference type="InterPro" id="IPR012644">
    <property type="entry name" value="CHP02300_FYDLN_acid"/>
</dbReference>
<feature type="region of interest" description="Disordered" evidence="1">
    <location>
        <begin position="90"/>
        <end position="117"/>
    </location>
</feature>
<dbReference type="PATRIC" id="fig|1150469.3.peg.2467"/>
<feature type="region of interest" description="Disordered" evidence="1">
    <location>
        <begin position="47"/>
        <end position="73"/>
    </location>
</feature>
<dbReference type="eggNOG" id="COG4530">
    <property type="taxonomic scope" value="Bacteria"/>
</dbReference>
<dbReference type="KEGG" id="rpm:RSPPHO_02194"/>
<evidence type="ECO:0000256" key="1">
    <source>
        <dbReference type="SAM" id="MobiDB-lite"/>
    </source>
</evidence>
<feature type="compositionally biased region" description="Basic and acidic residues" evidence="1">
    <location>
        <begin position="104"/>
        <end position="117"/>
    </location>
</feature>
<feature type="compositionally biased region" description="Acidic residues" evidence="1">
    <location>
        <begin position="90"/>
        <end position="103"/>
    </location>
</feature>
<protein>
    <submittedName>
        <fullName evidence="2">Uncharacterized protein conserved in bacteria</fullName>
    </submittedName>
</protein>
<accession>H6SLF5</accession>
<organism evidence="2 3">
    <name type="scientific">Pararhodospirillum photometricum DSM 122</name>
    <dbReference type="NCBI Taxonomy" id="1150469"/>
    <lineage>
        <taxon>Bacteria</taxon>
        <taxon>Pseudomonadati</taxon>
        <taxon>Pseudomonadota</taxon>
        <taxon>Alphaproteobacteria</taxon>
        <taxon>Rhodospirillales</taxon>
        <taxon>Rhodospirillaceae</taxon>
        <taxon>Pararhodospirillum</taxon>
    </lineage>
</organism>
<proteinExistence type="predicted"/>
<dbReference type="STRING" id="1150469.RSPPHO_02194"/>
<sequence>MSKPEWGVKRTCTSCGARFYDLRRSPAVCPKCEAVLELDSPVKLRRAERKKEPPKVVPVVPLDEEDVDLGAGMDVDDALEADDDDEVADLMEDTSDLGEDDTDLHEVKDHLELDESE</sequence>
<dbReference type="Pfam" id="PF09538">
    <property type="entry name" value="FYDLN_acid"/>
    <property type="match status" value="1"/>
</dbReference>
<dbReference type="EMBL" id="HE663493">
    <property type="protein sequence ID" value="CCG08820.1"/>
    <property type="molecule type" value="Genomic_DNA"/>
</dbReference>
<dbReference type="Proteomes" id="UP000033220">
    <property type="component" value="Chromosome DSM 122"/>
</dbReference>
<dbReference type="RefSeq" id="WP_014415454.1">
    <property type="nucleotide sequence ID" value="NC_017059.1"/>
</dbReference>
<name>H6SLF5_PARPM</name>
<evidence type="ECO:0000313" key="2">
    <source>
        <dbReference type="EMBL" id="CCG08820.1"/>
    </source>
</evidence>